<proteinExistence type="inferred from homology"/>
<organism evidence="9 10">
    <name type="scientific">Candida metapsilosis</name>
    <dbReference type="NCBI Taxonomy" id="273372"/>
    <lineage>
        <taxon>Eukaryota</taxon>
        <taxon>Fungi</taxon>
        <taxon>Dikarya</taxon>
        <taxon>Ascomycota</taxon>
        <taxon>Saccharomycotina</taxon>
        <taxon>Pichiomycetes</taxon>
        <taxon>Debaryomycetaceae</taxon>
        <taxon>Candida/Lodderomyces clade</taxon>
        <taxon>Candida</taxon>
    </lineage>
</organism>
<evidence type="ECO:0000259" key="8">
    <source>
        <dbReference type="Pfam" id="PF01699"/>
    </source>
</evidence>
<feature type="transmembrane region" description="Helical" evidence="7">
    <location>
        <begin position="67"/>
        <end position="87"/>
    </location>
</feature>
<keyword evidence="3" id="KW-0813">Transport</keyword>
<keyword evidence="10" id="KW-1185">Reference proteome</keyword>
<dbReference type="InterPro" id="IPR044880">
    <property type="entry name" value="NCX_ion-bd_dom_sf"/>
</dbReference>
<feature type="domain" description="Sodium/calcium exchanger membrane region" evidence="8">
    <location>
        <begin position="389"/>
        <end position="533"/>
    </location>
</feature>
<dbReference type="GO" id="GO:0008324">
    <property type="term" value="F:monoatomic cation transmembrane transporter activity"/>
    <property type="evidence" value="ECO:0007669"/>
    <property type="project" value="TreeGrafter"/>
</dbReference>
<evidence type="ECO:0000256" key="6">
    <source>
        <dbReference type="ARBA" id="ARBA00023136"/>
    </source>
</evidence>
<dbReference type="Pfam" id="PF01699">
    <property type="entry name" value="Na_Ca_ex"/>
    <property type="match status" value="2"/>
</dbReference>
<feature type="domain" description="Sodium/calcium exchanger membrane region" evidence="8">
    <location>
        <begin position="2"/>
        <end position="138"/>
    </location>
</feature>
<feature type="transmembrane region" description="Helical" evidence="7">
    <location>
        <begin position="452"/>
        <end position="475"/>
    </location>
</feature>
<dbReference type="RefSeq" id="XP_067547369.1">
    <property type="nucleotide sequence ID" value="XM_067692782.1"/>
</dbReference>
<feature type="transmembrane region" description="Helical" evidence="7">
    <location>
        <begin position="520"/>
        <end position="539"/>
    </location>
</feature>
<evidence type="ECO:0000256" key="2">
    <source>
        <dbReference type="ARBA" id="ARBA00008170"/>
    </source>
</evidence>
<reference evidence="9 10" key="1">
    <citation type="submission" date="2020-12" db="EMBL/GenBank/DDBJ databases">
        <title>Effect of drift, selection, and recombination on the evolution of hybrid genomes in Candida yeast pathogens.</title>
        <authorList>
            <person name="Mixao V."/>
            <person name="Ksiezopolska E."/>
            <person name="Saus E."/>
            <person name="Boekhout T."/>
            <person name="Gacser A."/>
            <person name="Gabaldon T."/>
        </authorList>
    </citation>
    <scope>NUCLEOTIDE SEQUENCE [LARGE SCALE GENOMIC DNA]</scope>
    <source>
        <strain evidence="9 10">BP57</strain>
    </source>
</reference>
<evidence type="ECO:0000256" key="7">
    <source>
        <dbReference type="SAM" id="Phobius"/>
    </source>
</evidence>
<protein>
    <recommendedName>
        <fullName evidence="8">Sodium/calcium exchanger membrane region domain-containing protein</fullName>
    </recommendedName>
</protein>
<keyword evidence="5 7" id="KW-1133">Transmembrane helix</keyword>
<evidence type="ECO:0000256" key="1">
    <source>
        <dbReference type="ARBA" id="ARBA00004141"/>
    </source>
</evidence>
<comment type="caution">
    <text evidence="9">The sequence shown here is derived from an EMBL/GenBank/DDBJ whole genome shotgun (WGS) entry which is preliminary data.</text>
</comment>
<dbReference type="PANTHER" id="PTHR12266:SF0">
    <property type="entry name" value="MITOCHONDRIAL SODIUM_CALCIUM EXCHANGER PROTEIN"/>
    <property type="match status" value="1"/>
</dbReference>
<gene>
    <name evidence="9" type="ORF">I9W82_003781</name>
</gene>
<name>A0A8H8D9J0_9ASCO</name>
<feature type="transmembrane region" description="Helical" evidence="7">
    <location>
        <begin position="424"/>
        <end position="445"/>
    </location>
</feature>
<dbReference type="InterPro" id="IPR004837">
    <property type="entry name" value="NaCa_Exmemb"/>
</dbReference>
<dbReference type="Proteomes" id="UP000669133">
    <property type="component" value="Unassembled WGS sequence"/>
</dbReference>
<feature type="transmembrane region" description="Helical" evidence="7">
    <location>
        <begin position="99"/>
        <end position="115"/>
    </location>
</feature>
<dbReference type="AlphaFoldDB" id="A0A8H8D9J0"/>
<dbReference type="GeneID" id="93652410"/>
<dbReference type="PANTHER" id="PTHR12266">
    <property type="entry name" value="NA+/CA2+ K+ INDEPENDENT EXCHANGER"/>
    <property type="match status" value="1"/>
</dbReference>
<dbReference type="GO" id="GO:0016020">
    <property type="term" value="C:membrane"/>
    <property type="evidence" value="ECO:0007669"/>
    <property type="project" value="UniProtKB-SubCell"/>
</dbReference>
<comment type="similarity">
    <text evidence="2">Belongs to the Ca(2+):cation antiporter (CaCA) (TC 2.A.19) family.</text>
</comment>
<accession>A0A8H8D9J0</accession>
<keyword evidence="4 7" id="KW-0812">Transmembrane</keyword>
<dbReference type="GO" id="GO:0006874">
    <property type="term" value="P:intracellular calcium ion homeostasis"/>
    <property type="evidence" value="ECO:0007669"/>
    <property type="project" value="TreeGrafter"/>
</dbReference>
<dbReference type="EMBL" id="JAEOAQ010000005">
    <property type="protein sequence ID" value="KAG5418253.1"/>
    <property type="molecule type" value="Genomic_DNA"/>
</dbReference>
<dbReference type="OrthoDB" id="407410at2759"/>
<evidence type="ECO:0000313" key="10">
    <source>
        <dbReference type="Proteomes" id="UP000669133"/>
    </source>
</evidence>
<comment type="subcellular location">
    <subcellularLocation>
        <location evidence="1">Membrane</location>
        <topology evidence="1">Multi-pass membrane protein</topology>
    </subcellularLocation>
</comment>
<dbReference type="Gene3D" id="1.20.1420.30">
    <property type="entry name" value="NCX, central ion-binding region"/>
    <property type="match status" value="2"/>
</dbReference>
<evidence type="ECO:0000256" key="4">
    <source>
        <dbReference type="ARBA" id="ARBA00022692"/>
    </source>
</evidence>
<evidence type="ECO:0000313" key="9">
    <source>
        <dbReference type="EMBL" id="KAG5418253.1"/>
    </source>
</evidence>
<dbReference type="InterPro" id="IPR051359">
    <property type="entry name" value="CaCA_antiporter"/>
</dbReference>
<sequence length="543" mass="59791">MYMFVSLGITASEFLCPNLHTISKSFLKIPDNLAGLTILAFGNSAPDIFGTYEAIKAGAVHLALAELIGASLFISTCVIGCIGIVQPFEIPKSLLKRDLPVYCLIFILIFVSVMMGRLTRLISLVLIAVYVCYVTVAIYSHKRQQVRVNAILRDRRSRGEFGDAGDDGEEVPIDEVYLDGVSQLPTIDDVNLGEGGIADSTTSSTGTFGLRKLIEDLSVHSNLGGSIQLDTERQLMSSVEGEAQEEILSRDPTPLDQFINTFCPQLINFKELPTSAKLKQVLLLPVSLLLKLSTTVRHHQSMLTIEQDYKANTAHNTFNYTQEKLQLTIQTGVGTFILFSINSHISWIWKIMLYSIISVGLAHAIHQLYPSPSSSHFPQRMTAINYFTSIFGLVISISWISLIAAEIINILQVVSTAYNLSDDVLGITLFALGNSVGDLITNYTIAKMGYPIMAFAACFGSPLMALCSFGFSGLITGDGSHTLTFTPTLVIGISAWFFNIGTFCHFIGRNEWKLDKQVGIVLIVNWLLTCLLCLLNEFFRHNL</sequence>
<feature type="transmembrane region" description="Helical" evidence="7">
    <location>
        <begin position="487"/>
        <end position="508"/>
    </location>
</feature>
<feature type="transmembrane region" description="Helical" evidence="7">
    <location>
        <begin position="390"/>
        <end position="412"/>
    </location>
</feature>
<feature type="transmembrane region" description="Helical" evidence="7">
    <location>
        <begin position="121"/>
        <end position="139"/>
    </location>
</feature>
<evidence type="ECO:0000256" key="5">
    <source>
        <dbReference type="ARBA" id="ARBA00022989"/>
    </source>
</evidence>
<evidence type="ECO:0000256" key="3">
    <source>
        <dbReference type="ARBA" id="ARBA00022448"/>
    </source>
</evidence>
<keyword evidence="6 7" id="KW-0472">Membrane</keyword>